<protein>
    <submittedName>
        <fullName evidence="1">Uncharacterized protein</fullName>
    </submittedName>
</protein>
<dbReference type="AlphaFoldDB" id="A0AAD7NMB8"/>
<comment type="caution">
    <text evidence="1">The sequence shown here is derived from an EMBL/GenBank/DDBJ whole genome shotgun (WGS) entry which is preliminary data.</text>
</comment>
<proteinExistence type="predicted"/>
<sequence length="273" mass="30072">MNLRLPPDLERSIFEIIALSHPTYITSLVRVAWRVKHWVEPMLYRVLVITPTGEKYGGVPSIRATILLDRIDKKPSGFFPSSVRHLFPLNPAMGQLDAFAVDKILGRISPHSASAPARPQVLAILAIDNLIGFEVDFTHALFRNVTHLVIPLTQGYLCTELAALPRLTHLAFCDPGLVPFIAETLATLPQIKCVVFLPQRNMISSLAGLGHLDALLKDDRIVCAALGAEGTTTRDLIRGAAGGDDYWTRADALITSRRAGTVDRSQLFVTSWY</sequence>
<keyword evidence="2" id="KW-1185">Reference proteome</keyword>
<accession>A0AAD7NMB8</accession>
<reference evidence="1" key="1">
    <citation type="submission" date="2023-03" db="EMBL/GenBank/DDBJ databases">
        <title>Massive genome expansion in bonnet fungi (Mycena s.s.) driven by repeated elements and novel gene families across ecological guilds.</title>
        <authorList>
            <consortium name="Lawrence Berkeley National Laboratory"/>
            <person name="Harder C.B."/>
            <person name="Miyauchi S."/>
            <person name="Viragh M."/>
            <person name="Kuo A."/>
            <person name="Thoen E."/>
            <person name="Andreopoulos B."/>
            <person name="Lu D."/>
            <person name="Skrede I."/>
            <person name="Drula E."/>
            <person name="Henrissat B."/>
            <person name="Morin E."/>
            <person name="Kohler A."/>
            <person name="Barry K."/>
            <person name="LaButti K."/>
            <person name="Morin E."/>
            <person name="Salamov A."/>
            <person name="Lipzen A."/>
            <person name="Mereny Z."/>
            <person name="Hegedus B."/>
            <person name="Baldrian P."/>
            <person name="Stursova M."/>
            <person name="Weitz H."/>
            <person name="Taylor A."/>
            <person name="Grigoriev I.V."/>
            <person name="Nagy L.G."/>
            <person name="Martin F."/>
            <person name="Kauserud H."/>
        </authorList>
    </citation>
    <scope>NUCLEOTIDE SEQUENCE</scope>
    <source>
        <strain evidence="1">CBHHK182m</strain>
    </source>
</reference>
<evidence type="ECO:0000313" key="1">
    <source>
        <dbReference type="EMBL" id="KAJ7766202.1"/>
    </source>
</evidence>
<name>A0AAD7NMB8_9AGAR</name>
<dbReference type="Proteomes" id="UP001215598">
    <property type="component" value="Unassembled WGS sequence"/>
</dbReference>
<organism evidence="1 2">
    <name type="scientific">Mycena metata</name>
    <dbReference type="NCBI Taxonomy" id="1033252"/>
    <lineage>
        <taxon>Eukaryota</taxon>
        <taxon>Fungi</taxon>
        <taxon>Dikarya</taxon>
        <taxon>Basidiomycota</taxon>
        <taxon>Agaricomycotina</taxon>
        <taxon>Agaricomycetes</taxon>
        <taxon>Agaricomycetidae</taxon>
        <taxon>Agaricales</taxon>
        <taxon>Marasmiineae</taxon>
        <taxon>Mycenaceae</taxon>
        <taxon>Mycena</taxon>
    </lineage>
</organism>
<evidence type="ECO:0000313" key="2">
    <source>
        <dbReference type="Proteomes" id="UP001215598"/>
    </source>
</evidence>
<gene>
    <name evidence="1" type="ORF">B0H16DRAFT_1687206</name>
</gene>
<dbReference type="EMBL" id="JARKIB010000024">
    <property type="protein sequence ID" value="KAJ7766202.1"/>
    <property type="molecule type" value="Genomic_DNA"/>
</dbReference>